<reference evidence="2" key="1">
    <citation type="journal article" date="2018" name="DNA Res.">
        <title>Multiple hybrid de novo genome assembly of finger millet, an orphan allotetraploid crop.</title>
        <authorList>
            <person name="Hatakeyama M."/>
            <person name="Aluri S."/>
            <person name="Balachadran M.T."/>
            <person name="Sivarajan S.R."/>
            <person name="Patrignani A."/>
            <person name="Gruter S."/>
            <person name="Poveda L."/>
            <person name="Shimizu-Inatsugi R."/>
            <person name="Baeten J."/>
            <person name="Francoijs K.J."/>
            <person name="Nataraja K.N."/>
            <person name="Reddy Y.A.N."/>
            <person name="Phadnis S."/>
            <person name="Ravikumar R.L."/>
            <person name="Schlapbach R."/>
            <person name="Sreeman S.M."/>
            <person name="Shimizu K.K."/>
        </authorList>
    </citation>
    <scope>NUCLEOTIDE SEQUENCE</scope>
</reference>
<name>A0AAV5ERR2_ELECO</name>
<dbReference type="AlphaFoldDB" id="A0AAV5ERR2"/>
<dbReference type="EMBL" id="BQKI01000077">
    <property type="protein sequence ID" value="GJN24900.1"/>
    <property type="molecule type" value="Genomic_DNA"/>
</dbReference>
<proteinExistence type="predicted"/>
<evidence type="ECO:0000313" key="2">
    <source>
        <dbReference type="EMBL" id="GJN24900.1"/>
    </source>
</evidence>
<protein>
    <submittedName>
        <fullName evidence="2">Uncharacterized protein</fullName>
    </submittedName>
</protein>
<organism evidence="2 3">
    <name type="scientific">Eleusine coracana subsp. coracana</name>
    <dbReference type="NCBI Taxonomy" id="191504"/>
    <lineage>
        <taxon>Eukaryota</taxon>
        <taxon>Viridiplantae</taxon>
        <taxon>Streptophyta</taxon>
        <taxon>Embryophyta</taxon>
        <taxon>Tracheophyta</taxon>
        <taxon>Spermatophyta</taxon>
        <taxon>Magnoliopsida</taxon>
        <taxon>Liliopsida</taxon>
        <taxon>Poales</taxon>
        <taxon>Poaceae</taxon>
        <taxon>PACMAD clade</taxon>
        <taxon>Chloridoideae</taxon>
        <taxon>Cynodonteae</taxon>
        <taxon>Eleusininae</taxon>
        <taxon>Eleusine</taxon>
    </lineage>
</organism>
<comment type="caution">
    <text evidence="2">The sequence shown here is derived from an EMBL/GenBank/DDBJ whole genome shotgun (WGS) entry which is preliminary data.</text>
</comment>
<gene>
    <name evidence="2" type="primary">gb12676</name>
    <name evidence="2" type="ORF">PR202_gb12676</name>
</gene>
<accession>A0AAV5ERR2</accession>
<reference evidence="2" key="2">
    <citation type="submission" date="2021-12" db="EMBL/GenBank/DDBJ databases">
        <title>Resequencing data analysis of finger millet.</title>
        <authorList>
            <person name="Hatakeyama M."/>
            <person name="Aluri S."/>
            <person name="Balachadran M.T."/>
            <person name="Sivarajan S.R."/>
            <person name="Poveda L."/>
            <person name="Shimizu-Inatsugi R."/>
            <person name="Schlapbach R."/>
            <person name="Sreeman S.M."/>
            <person name="Shimizu K.K."/>
        </authorList>
    </citation>
    <scope>NUCLEOTIDE SEQUENCE</scope>
</reference>
<sequence length="94" mass="9450">MADVASPSISAFFAMGASSSELALQGIPVFIPIGCGSGDNIHHASPLIPAFITAGAAAPTRSTLGDPQPLLPISRGSSDELRGGSVPLIWSMSC</sequence>
<evidence type="ECO:0000313" key="3">
    <source>
        <dbReference type="Proteomes" id="UP001054889"/>
    </source>
</evidence>
<feature type="region of interest" description="Disordered" evidence="1">
    <location>
        <begin position="63"/>
        <end position="84"/>
    </location>
</feature>
<evidence type="ECO:0000256" key="1">
    <source>
        <dbReference type="SAM" id="MobiDB-lite"/>
    </source>
</evidence>
<dbReference type="Proteomes" id="UP001054889">
    <property type="component" value="Unassembled WGS sequence"/>
</dbReference>
<keyword evidence="3" id="KW-1185">Reference proteome</keyword>